<feature type="region of interest" description="Disordered" evidence="1">
    <location>
        <begin position="226"/>
        <end position="269"/>
    </location>
</feature>
<reference evidence="2 3" key="1">
    <citation type="journal article" date="2016" name="Sci. Rep.">
        <title>Draft genome sequencing and secretome analysis of fungal phytopathogen Ascochyta rabiei provides insight into the necrotrophic effector repertoire.</title>
        <authorList>
            <person name="Verma S."/>
            <person name="Gazara R.K."/>
            <person name="Nizam S."/>
            <person name="Parween S."/>
            <person name="Chattopadhyay D."/>
            <person name="Verma P.K."/>
        </authorList>
    </citation>
    <scope>NUCLEOTIDE SEQUENCE [LARGE SCALE GENOMIC DNA]</scope>
    <source>
        <strain evidence="2 3">ArDII</strain>
    </source>
</reference>
<accession>A0A163C630</accession>
<evidence type="ECO:0000313" key="3">
    <source>
        <dbReference type="Proteomes" id="UP000076837"/>
    </source>
</evidence>
<dbReference type="Proteomes" id="UP000076837">
    <property type="component" value="Unassembled WGS sequence"/>
</dbReference>
<organism evidence="2 3">
    <name type="scientific">Didymella rabiei</name>
    <name type="common">Chickpea ascochyta blight fungus</name>
    <name type="synonym">Mycosphaerella rabiei</name>
    <dbReference type="NCBI Taxonomy" id="5454"/>
    <lineage>
        <taxon>Eukaryota</taxon>
        <taxon>Fungi</taxon>
        <taxon>Dikarya</taxon>
        <taxon>Ascomycota</taxon>
        <taxon>Pezizomycotina</taxon>
        <taxon>Dothideomycetes</taxon>
        <taxon>Pleosporomycetidae</taxon>
        <taxon>Pleosporales</taxon>
        <taxon>Pleosporineae</taxon>
        <taxon>Didymellaceae</taxon>
        <taxon>Ascochyta</taxon>
    </lineage>
</organism>
<dbReference type="EMBL" id="JYNV01000222">
    <property type="protein sequence ID" value="KZM22229.1"/>
    <property type="molecule type" value="Genomic_DNA"/>
</dbReference>
<proteinExistence type="predicted"/>
<comment type="caution">
    <text evidence="2">The sequence shown here is derived from an EMBL/GenBank/DDBJ whole genome shotgun (WGS) entry which is preliminary data.</text>
</comment>
<keyword evidence="3" id="KW-1185">Reference proteome</keyword>
<protein>
    <submittedName>
        <fullName evidence="2">Uncharacterized protein</fullName>
    </submittedName>
</protein>
<gene>
    <name evidence="2" type="ORF">ST47_g6597</name>
</gene>
<sequence length="372" mass="42136">MCKVITYWFLCQHGFRLRISRCGGTKHKRVRGGLMAACRSESYLNIAFQNDCGPCQHRTFEECWRRKMSIADDFLLKLQKKAFPGVQEVAILVDQLKEEYNAASWSTRVLFPHLYKERCLRVNLGHFKKMPSPLRQELLPEDVPEPPKIIQAYDQDYMYDWDYVASTDPIHPVDTNYSHPLDGVDPCWILNHLTPEEFQESSGDVGFNASEADTMWVDDMERTDLRTKTWRETSDNTTKSPTKRNPPGSLAGEAPLLPPAARTDPSSGIEQVPAEHVEMVIREFWTCVSGKNSSEAPPRLCSSDNLIVQLNEMHISDSSGTPNECYSGLLTPPQTPPRSSTDGPADQHLYAALAPSTVEKHPHPHKLHLHII</sequence>
<evidence type="ECO:0000256" key="1">
    <source>
        <dbReference type="SAM" id="MobiDB-lite"/>
    </source>
</evidence>
<evidence type="ECO:0000313" key="2">
    <source>
        <dbReference type="EMBL" id="KZM22229.1"/>
    </source>
</evidence>
<dbReference type="AlphaFoldDB" id="A0A163C630"/>
<feature type="compositionally biased region" description="Low complexity" evidence="1">
    <location>
        <begin position="246"/>
        <end position="261"/>
    </location>
</feature>
<name>A0A163C630_DIDRA</name>